<sequence>MALKEETVEALIAKYISNNMVLAFGTGSHTEKFLKKLAFKIEDENLEISVVPTSKDIAGILSALEIQTASLNEREIDLAIEFADIVDPGFNYIKRDSSSFVRDKMVAQSAAELIVVTDQENYVKRLHGCIPFEICVFGWKRTLMQLEKLGEAKLRERKGRPFKTETNHYVVDVQVDEIYSLDELEFQAKDVPGVLETGLFIGYADRVLLHNGRLEMKSRLDYSKQNRLVAEEKGLITL</sequence>
<dbReference type="EC" id="5.3.1.6" evidence="2"/>
<dbReference type="GO" id="GO:0005829">
    <property type="term" value="C:cytosol"/>
    <property type="evidence" value="ECO:0007669"/>
    <property type="project" value="TreeGrafter"/>
</dbReference>
<keyword evidence="1 3" id="KW-0413">Isomerase</keyword>
<dbReference type="AlphaFoldDB" id="A0A938YWJ0"/>
<dbReference type="Proteomes" id="UP000809243">
    <property type="component" value="Unassembled WGS sequence"/>
</dbReference>
<dbReference type="SUPFAM" id="SSF100950">
    <property type="entry name" value="NagB/RpiA/CoA transferase-like"/>
    <property type="match status" value="1"/>
</dbReference>
<evidence type="ECO:0000256" key="2">
    <source>
        <dbReference type="NCBIfam" id="TIGR00021"/>
    </source>
</evidence>
<dbReference type="Gene3D" id="3.40.50.1360">
    <property type="match status" value="1"/>
</dbReference>
<name>A0A938YWJ0_9ARCH</name>
<organism evidence="3 4">
    <name type="scientific">Candidatus Iainarchaeum sp</name>
    <dbReference type="NCBI Taxonomy" id="3101447"/>
    <lineage>
        <taxon>Archaea</taxon>
        <taxon>Candidatus Iainarchaeota</taxon>
        <taxon>Candidatus Iainarchaeia</taxon>
        <taxon>Candidatus Iainarchaeales</taxon>
        <taxon>Candidatus Iainarchaeaceae</taxon>
        <taxon>Candidatus Iainarchaeum</taxon>
    </lineage>
</organism>
<dbReference type="InterPro" id="IPR004788">
    <property type="entry name" value="Ribose5P_isomerase_type_A"/>
</dbReference>
<dbReference type="SUPFAM" id="SSF75445">
    <property type="entry name" value="D-ribose-5-phosphate isomerase (RpiA), lid domain"/>
    <property type="match status" value="1"/>
</dbReference>
<dbReference type="GO" id="GO:0004751">
    <property type="term" value="F:ribose-5-phosphate isomerase activity"/>
    <property type="evidence" value="ECO:0007669"/>
    <property type="project" value="UniProtKB-UniRule"/>
</dbReference>
<proteinExistence type="predicted"/>
<protein>
    <recommendedName>
        <fullName evidence="2">Ribose 5-phosphate isomerase A</fullName>
        <ecNumber evidence="2">5.3.1.6</ecNumber>
    </recommendedName>
</protein>
<dbReference type="GO" id="GO:0009052">
    <property type="term" value="P:pentose-phosphate shunt, non-oxidative branch"/>
    <property type="evidence" value="ECO:0007669"/>
    <property type="project" value="InterPro"/>
</dbReference>
<dbReference type="Pfam" id="PF06026">
    <property type="entry name" value="Rib_5-P_isom_A"/>
    <property type="match status" value="1"/>
</dbReference>
<evidence type="ECO:0000313" key="3">
    <source>
        <dbReference type="EMBL" id="MBN2066986.1"/>
    </source>
</evidence>
<gene>
    <name evidence="3" type="primary">rpiA</name>
    <name evidence="3" type="ORF">JW744_00785</name>
</gene>
<accession>A0A938YWJ0</accession>
<dbReference type="GO" id="GO:0006014">
    <property type="term" value="P:D-ribose metabolic process"/>
    <property type="evidence" value="ECO:0007669"/>
    <property type="project" value="TreeGrafter"/>
</dbReference>
<dbReference type="Gene3D" id="3.30.70.260">
    <property type="match status" value="1"/>
</dbReference>
<evidence type="ECO:0000256" key="1">
    <source>
        <dbReference type="ARBA" id="ARBA00023235"/>
    </source>
</evidence>
<dbReference type="PANTHER" id="PTHR11934">
    <property type="entry name" value="RIBOSE-5-PHOSPHATE ISOMERASE"/>
    <property type="match status" value="1"/>
</dbReference>
<dbReference type="PANTHER" id="PTHR11934:SF0">
    <property type="entry name" value="RIBOSE-5-PHOSPHATE ISOMERASE"/>
    <property type="match status" value="1"/>
</dbReference>
<evidence type="ECO:0000313" key="4">
    <source>
        <dbReference type="Proteomes" id="UP000809243"/>
    </source>
</evidence>
<comment type="caution">
    <text evidence="3">The sequence shown here is derived from an EMBL/GenBank/DDBJ whole genome shotgun (WGS) entry which is preliminary data.</text>
</comment>
<dbReference type="EMBL" id="JAFGDB010000015">
    <property type="protein sequence ID" value="MBN2066986.1"/>
    <property type="molecule type" value="Genomic_DNA"/>
</dbReference>
<reference evidence="3" key="1">
    <citation type="submission" date="2021-01" db="EMBL/GenBank/DDBJ databases">
        <title>Active Sulfur Cycling in an Early Earth Analoge.</title>
        <authorList>
            <person name="Hahn C.R."/>
            <person name="Youssef N.H."/>
            <person name="Elshahed M."/>
        </authorList>
    </citation>
    <scope>NUCLEOTIDE SEQUENCE</scope>
    <source>
        <strain evidence="3">Zod_Metabat.1151</strain>
    </source>
</reference>
<dbReference type="InterPro" id="IPR037171">
    <property type="entry name" value="NagB/RpiA_transferase-like"/>
</dbReference>
<dbReference type="NCBIfam" id="TIGR00021">
    <property type="entry name" value="rpiA"/>
    <property type="match status" value="1"/>
</dbReference>